<dbReference type="PANTHER" id="PTHR43157:SF31">
    <property type="entry name" value="PHOSPHATIDYLINOSITOL-GLYCAN BIOSYNTHESIS CLASS F PROTEIN"/>
    <property type="match status" value="1"/>
</dbReference>
<dbReference type="EMBL" id="KI635846">
    <property type="protein sequence ID" value="ETN44183.1"/>
    <property type="molecule type" value="Genomic_DNA"/>
</dbReference>
<dbReference type="Proteomes" id="UP000030752">
    <property type="component" value="Unassembled WGS sequence"/>
</dbReference>
<gene>
    <name evidence="3" type="ORF">HMPREF1541_10733</name>
</gene>
<dbReference type="GO" id="GO:0016491">
    <property type="term" value="F:oxidoreductase activity"/>
    <property type="evidence" value="ECO:0007669"/>
    <property type="project" value="UniProtKB-KW"/>
</dbReference>
<proteinExistence type="inferred from homology"/>
<dbReference type="PANTHER" id="PTHR43157">
    <property type="entry name" value="PHOSPHATIDYLINOSITOL-GLYCAN BIOSYNTHESIS CLASS F PROTEIN-RELATED"/>
    <property type="match status" value="1"/>
</dbReference>
<evidence type="ECO:0000256" key="2">
    <source>
        <dbReference type="ARBA" id="ARBA00023002"/>
    </source>
</evidence>
<evidence type="ECO:0000256" key="1">
    <source>
        <dbReference type="ARBA" id="ARBA00006484"/>
    </source>
</evidence>
<dbReference type="RefSeq" id="XP_008713625.1">
    <property type="nucleotide sequence ID" value="XM_008715403.1"/>
</dbReference>
<dbReference type="AlphaFoldDB" id="W2S810"/>
<sequence length="331" mass="35904">MPLLFDFIDRQFITFPPPVHTSFLGRTVIVTGASSGLGLEASRLLTTLHATRIILACRNLDKGRAAADEIRRSNSDATTALDVWPLDLSSYASVLAFTDRAVTDLPRLDAVIANAGIWPHKYHQTKDGNEETLQTNVIAAALLACALHPKLARTAAEHGVTTHITFTGSELYEFAAFKERKQAAEGKLLATLNDEKTFAKTKGDRYNVSKFLILLVARQMAALAPVKGKGVVISVNAPGMCYTDLGQQDINLNAAVRRIIKMLARKPEVGARALVYGACAGVEAHGGYLPDCKLTDLKGLAAGEEGRKLQEWVWRELKVVLEGARSGITEL</sequence>
<dbReference type="STRING" id="1220924.W2S810"/>
<name>W2S810_CYPE1</name>
<dbReference type="Pfam" id="PF00106">
    <property type="entry name" value="adh_short"/>
    <property type="match status" value="1"/>
</dbReference>
<dbReference type="VEuPathDB" id="FungiDB:HMPREF1541_10733"/>
<evidence type="ECO:0008006" key="5">
    <source>
        <dbReference type="Google" id="ProtNLM"/>
    </source>
</evidence>
<evidence type="ECO:0000313" key="3">
    <source>
        <dbReference type="EMBL" id="ETN44183.1"/>
    </source>
</evidence>
<comment type="similarity">
    <text evidence="1">Belongs to the short-chain dehydrogenases/reductases (SDR) family.</text>
</comment>
<dbReference type="PRINTS" id="PR00081">
    <property type="entry name" value="GDHRDH"/>
</dbReference>
<dbReference type="InterPro" id="IPR002347">
    <property type="entry name" value="SDR_fam"/>
</dbReference>
<dbReference type="InterPro" id="IPR036291">
    <property type="entry name" value="NAD(P)-bd_dom_sf"/>
</dbReference>
<keyword evidence="4" id="KW-1185">Reference proteome</keyword>
<dbReference type="Gene3D" id="3.40.50.720">
    <property type="entry name" value="NAD(P)-binding Rossmann-like Domain"/>
    <property type="match status" value="1"/>
</dbReference>
<accession>W2S810</accession>
<dbReference type="SUPFAM" id="SSF51735">
    <property type="entry name" value="NAD(P)-binding Rossmann-fold domains"/>
    <property type="match status" value="1"/>
</dbReference>
<dbReference type="InParanoid" id="W2S810"/>
<dbReference type="GeneID" id="19978072"/>
<evidence type="ECO:0000313" key="4">
    <source>
        <dbReference type="Proteomes" id="UP000030752"/>
    </source>
</evidence>
<protein>
    <recommendedName>
        <fullName evidence="5">NAD(P)-binding protein</fullName>
    </recommendedName>
</protein>
<dbReference type="eggNOG" id="KOG1208">
    <property type="taxonomic scope" value="Eukaryota"/>
</dbReference>
<dbReference type="OrthoDB" id="542013at2759"/>
<keyword evidence="2" id="KW-0560">Oxidoreductase</keyword>
<reference evidence="3 4" key="1">
    <citation type="submission" date="2013-03" db="EMBL/GenBank/DDBJ databases">
        <title>The Genome Sequence of Phialophora europaea CBS 101466.</title>
        <authorList>
            <consortium name="The Broad Institute Genomics Platform"/>
            <person name="Cuomo C."/>
            <person name="de Hoog S."/>
            <person name="Gorbushina A."/>
            <person name="Walker B."/>
            <person name="Young S.K."/>
            <person name="Zeng Q."/>
            <person name="Gargeya S."/>
            <person name="Fitzgerald M."/>
            <person name="Haas B."/>
            <person name="Abouelleil A."/>
            <person name="Allen A.W."/>
            <person name="Alvarado L."/>
            <person name="Arachchi H.M."/>
            <person name="Berlin A.M."/>
            <person name="Chapman S.B."/>
            <person name="Gainer-Dewar J."/>
            <person name="Goldberg J."/>
            <person name="Griggs A."/>
            <person name="Gujja S."/>
            <person name="Hansen M."/>
            <person name="Howarth C."/>
            <person name="Imamovic A."/>
            <person name="Ireland A."/>
            <person name="Larimer J."/>
            <person name="McCowan C."/>
            <person name="Murphy C."/>
            <person name="Pearson M."/>
            <person name="Poon T.W."/>
            <person name="Priest M."/>
            <person name="Roberts A."/>
            <person name="Saif S."/>
            <person name="Shea T."/>
            <person name="Sisk P."/>
            <person name="Sykes S."/>
            <person name="Wortman J."/>
            <person name="Nusbaum C."/>
            <person name="Birren B."/>
        </authorList>
    </citation>
    <scope>NUCLEOTIDE SEQUENCE [LARGE SCALE GENOMIC DNA]</scope>
    <source>
        <strain evidence="3 4">CBS 101466</strain>
    </source>
</reference>
<dbReference type="HOGENOM" id="CLU_010194_44_4_1"/>
<organism evidence="3 4">
    <name type="scientific">Cyphellophora europaea (strain CBS 101466)</name>
    <name type="common">Phialophora europaea</name>
    <dbReference type="NCBI Taxonomy" id="1220924"/>
    <lineage>
        <taxon>Eukaryota</taxon>
        <taxon>Fungi</taxon>
        <taxon>Dikarya</taxon>
        <taxon>Ascomycota</taxon>
        <taxon>Pezizomycotina</taxon>
        <taxon>Eurotiomycetes</taxon>
        <taxon>Chaetothyriomycetidae</taxon>
        <taxon>Chaetothyriales</taxon>
        <taxon>Cyphellophoraceae</taxon>
        <taxon>Cyphellophora</taxon>
    </lineage>
</organism>